<evidence type="ECO:0000313" key="9">
    <source>
        <dbReference type="EMBL" id="MFD1880172.1"/>
    </source>
</evidence>
<dbReference type="Proteomes" id="UP001597213">
    <property type="component" value="Unassembled WGS sequence"/>
</dbReference>
<feature type="domain" description="Argininosuccinate lyase C-terminal" evidence="8">
    <location>
        <begin position="378"/>
        <end position="447"/>
    </location>
</feature>
<proteinExistence type="inferred from homology"/>
<evidence type="ECO:0000256" key="5">
    <source>
        <dbReference type="ARBA" id="ARBA00023239"/>
    </source>
</evidence>
<dbReference type="Gene3D" id="1.20.200.10">
    <property type="entry name" value="Fumarase/aspartase (Central domain)"/>
    <property type="match status" value="1"/>
</dbReference>
<dbReference type="PANTHER" id="PTHR43814">
    <property type="entry name" value="ARGININOSUCCINATE LYASE"/>
    <property type="match status" value="1"/>
</dbReference>
<dbReference type="InterPro" id="IPR020557">
    <property type="entry name" value="Fumarate_lyase_CS"/>
</dbReference>
<keyword evidence="4 6" id="KW-0055">Arginine biosynthesis</keyword>
<accession>A0ABW4R2G9</accession>
<keyword evidence="5 6" id="KW-0456">Lyase</keyword>
<evidence type="ECO:0000256" key="4">
    <source>
        <dbReference type="ARBA" id="ARBA00022571"/>
    </source>
</evidence>
<keyword evidence="6" id="KW-0028">Amino-acid biosynthesis</keyword>
<keyword evidence="6" id="KW-0963">Cytoplasm</keyword>
<feature type="domain" description="Fumarate lyase N-terminal" evidence="7">
    <location>
        <begin position="21"/>
        <end position="315"/>
    </location>
</feature>
<dbReference type="CDD" id="cd01359">
    <property type="entry name" value="Argininosuccinate_lyase"/>
    <property type="match status" value="1"/>
</dbReference>
<evidence type="ECO:0000259" key="7">
    <source>
        <dbReference type="Pfam" id="PF00206"/>
    </source>
</evidence>
<reference evidence="10" key="1">
    <citation type="journal article" date="2019" name="Int. J. Syst. Evol. Microbiol.">
        <title>The Global Catalogue of Microorganisms (GCM) 10K type strain sequencing project: providing services to taxonomists for standard genome sequencing and annotation.</title>
        <authorList>
            <consortium name="The Broad Institute Genomics Platform"/>
            <consortium name="The Broad Institute Genome Sequencing Center for Infectious Disease"/>
            <person name="Wu L."/>
            <person name="Ma J."/>
        </authorList>
    </citation>
    <scope>NUCLEOTIDE SEQUENCE [LARGE SCALE GENOMIC DNA]</scope>
    <source>
        <strain evidence="10">CCUG 56029</strain>
    </source>
</reference>
<evidence type="ECO:0000256" key="6">
    <source>
        <dbReference type="HAMAP-Rule" id="MF_00006"/>
    </source>
</evidence>
<name>A0ABW4R2G9_9RHOB</name>
<sequence>MTDRPKTPDSVPQTANAMWGGRFAAGPDAIMTAINASIGFDRRLYAQDIRGSRAHAAMLAAQGIISTNDAEAIREGLLTVLSEIEAGNFPFSEALEDIHMNVESRLKDLIGAPAGRLHTARSRNDQVATDFRLWVRDQCDAAITGLQALITAALAQGERGADWVMPGFTHLQTAQPVTWGHHMMAYVEMFGRDLSRFQDARARMNESPLGAAALAGTGFAIDRHATAQALGFDRPMANSLDAVSDRDFALEFLSASAICAMHLSRLAEELVIWSSAQFRFVTMSDKWSTGSSIMPQKRNPDAAELLRAKIGRILGATVALFTVMKGLPLAYSKDMQEDKEQVFDAADTLMLALAAMTGMLSDLTANREKLEAAAGAGFSTATDLADWLVREAGLPFREAHHVTGALVALAEKKGCDLPDLTLTEMQTGHPAIDQSVYSVLGVHNSVASRQSYGGTAPDQVRAQIAGWRERTAKWHEKG</sequence>
<comment type="catalytic activity">
    <reaction evidence="1 6">
        <text>2-(N(omega)-L-arginino)succinate = fumarate + L-arginine</text>
        <dbReference type="Rhea" id="RHEA:24020"/>
        <dbReference type="ChEBI" id="CHEBI:29806"/>
        <dbReference type="ChEBI" id="CHEBI:32682"/>
        <dbReference type="ChEBI" id="CHEBI:57472"/>
        <dbReference type="EC" id="4.3.2.1"/>
    </reaction>
</comment>
<protein>
    <recommendedName>
        <fullName evidence="3 6">Argininosuccinate lyase</fullName>
        <shortName evidence="6">ASAL</shortName>
        <ecNumber evidence="3 6">4.3.2.1</ecNumber>
    </recommendedName>
    <alternativeName>
        <fullName evidence="6">Arginosuccinase</fullName>
    </alternativeName>
</protein>
<dbReference type="Gene3D" id="1.10.40.30">
    <property type="entry name" value="Fumarase/aspartase (C-terminal domain)"/>
    <property type="match status" value="1"/>
</dbReference>
<comment type="pathway">
    <text evidence="2 6">Amino-acid biosynthesis; L-arginine biosynthesis; L-arginine from L-ornithine and carbamoyl phosphate: step 3/3.</text>
</comment>
<evidence type="ECO:0000256" key="2">
    <source>
        <dbReference type="ARBA" id="ARBA00004941"/>
    </source>
</evidence>
<evidence type="ECO:0000259" key="8">
    <source>
        <dbReference type="Pfam" id="PF14698"/>
    </source>
</evidence>
<dbReference type="EC" id="4.3.2.1" evidence="3 6"/>
<dbReference type="Gene3D" id="1.10.275.10">
    <property type="entry name" value="Fumarase/aspartase (N-terminal domain)"/>
    <property type="match status" value="1"/>
</dbReference>
<evidence type="ECO:0000256" key="1">
    <source>
        <dbReference type="ARBA" id="ARBA00000985"/>
    </source>
</evidence>
<organism evidence="9 10">
    <name type="scientific">Paracoccus pacificus</name>
    <dbReference type="NCBI Taxonomy" id="1463598"/>
    <lineage>
        <taxon>Bacteria</taxon>
        <taxon>Pseudomonadati</taxon>
        <taxon>Pseudomonadota</taxon>
        <taxon>Alphaproteobacteria</taxon>
        <taxon>Rhodobacterales</taxon>
        <taxon>Paracoccaceae</taxon>
        <taxon>Paracoccus</taxon>
    </lineage>
</organism>
<comment type="subcellular location">
    <subcellularLocation>
        <location evidence="6">Cytoplasm</location>
    </subcellularLocation>
</comment>
<dbReference type="InterPro" id="IPR029419">
    <property type="entry name" value="Arg_succ_lyase_C"/>
</dbReference>
<dbReference type="NCBIfam" id="TIGR00838">
    <property type="entry name" value="argH"/>
    <property type="match status" value="1"/>
</dbReference>
<dbReference type="Pfam" id="PF14698">
    <property type="entry name" value="ASL_C2"/>
    <property type="match status" value="1"/>
</dbReference>
<comment type="similarity">
    <text evidence="6">Belongs to the lyase 1 family. Argininosuccinate lyase subfamily.</text>
</comment>
<dbReference type="HAMAP" id="MF_00006">
    <property type="entry name" value="Arg_succ_lyase"/>
    <property type="match status" value="1"/>
</dbReference>
<dbReference type="GO" id="GO:0004056">
    <property type="term" value="F:argininosuccinate lyase activity"/>
    <property type="evidence" value="ECO:0007669"/>
    <property type="project" value="UniProtKB-EC"/>
</dbReference>
<keyword evidence="10" id="KW-1185">Reference proteome</keyword>
<dbReference type="EMBL" id="JBHUEN010000003">
    <property type="protein sequence ID" value="MFD1880172.1"/>
    <property type="molecule type" value="Genomic_DNA"/>
</dbReference>
<dbReference type="SUPFAM" id="SSF48557">
    <property type="entry name" value="L-aspartase-like"/>
    <property type="match status" value="1"/>
</dbReference>
<dbReference type="InterPro" id="IPR024083">
    <property type="entry name" value="Fumarase/histidase_N"/>
</dbReference>
<dbReference type="InterPro" id="IPR000362">
    <property type="entry name" value="Fumarate_lyase_fam"/>
</dbReference>
<evidence type="ECO:0000256" key="3">
    <source>
        <dbReference type="ARBA" id="ARBA00012338"/>
    </source>
</evidence>
<comment type="caution">
    <text evidence="9">The sequence shown here is derived from an EMBL/GenBank/DDBJ whole genome shotgun (WGS) entry which is preliminary data.</text>
</comment>
<gene>
    <name evidence="6 9" type="primary">argH</name>
    <name evidence="9" type="ORF">ACFSCT_00395</name>
</gene>
<dbReference type="PRINTS" id="PR00145">
    <property type="entry name" value="ARGSUCLYASE"/>
</dbReference>
<dbReference type="InterPro" id="IPR008948">
    <property type="entry name" value="L-Aspartase-like"/>
</dbReference>
<dbReference type="Pfam" id="PF00206">
    <property type="entry name" value="Lyase_1"/>
    <property type="match status" value="1"/>
</dbReference>
<dbReference type="InterPro" id="IPR022761">
    <property type="entry name" value="Fumarate_lyase_N"/>
</dbReference>
<dbReference type="PANTHER" id="PTHR43814:SF1">
    <property type="entry name" value="ARGININOSUCCINATE LYASE"/>
    <property type="match status" value="1"/>
</dbReference>
<dbReference type="PROSITE" id="PS00163">
    <property type="entry name" value="FUMARATE_LYASES"/>
    <property type="match status" value="1"/>
</dbReference>
<dbReference type="PRINTS" id="PR00149">
    <property type="entry name" value="FUMRATELYASE"/>
</dbReference>
<evidence type="ECO:0000313" key="10">
    <source>
        <dbReference type="Proteomes" id="UP001597213"/>
    </source>
</evidence>
<dbReference type="RefSeq" id="WP_379139312.1">
    <property type="nucleotide sequence ID" value="NZ_JBHUEN010000003.1"/>
</dbReference>
<dbReference type="InterPro" id="IPR009049">
    <property type="entry name" value="Argininosuccinate_lyase"/>
</dbReference>